<keyword evidence="3" id="KW-1003">Cell membrane</keyword>
<dbReference type="Pfam" id="PF00005">
    <property type="entry name" value="ABC_tran"/>
    <property type="match status" value="1"/>
</dbReference>
<accession>A0A1H2TUR9</accession>
<dbReference type="GO" id="GO:0016887">
    <property type="term" value="F:ATP hydrolysis activity"/>
    <property type="evidence" value="ECO:0007669"/>
    <property type="project" value="InterPro"/>
</dbReference>
<protein>
    <submittedName>
        <fullName evidence="12">ABC-type multidrug transport system, ATPase and permease component</fullName>
    </submittedName>
</protein>
<dbReference type="InterPro" id="IPR036640">
    <property type="entry name" value="ABC1_TM_sf"/>
</dbReference>
<dbReference type="InterPro" id="IPR003439">
    <property type="entry name" value="ABC_transporter-like_ATP-bd"/>
</dbReference>
<dbReference type="FunFam" id="3.40.50.300:FF:000221">
    <property type="entry name" value="Multidrug ABC transporter ATP-binding protein"/>
    <property type="match status" value="1"/>
</dbReference>
<evidence type="ECO:0000256" key="8">
    <source>
        <dbReference type="ARBA" id="ARBA00023136"/>
    </source>
</evidence>
<dbReference type="Gene3D" id="3.40.50.300">
    <property type="entry name" value="P-loop containing nucleotide triphosphate hydrolases"/>
    <property type="match status" value="1"/>
</dbReference>
<dbReference type="InterPro" id="IPR039421">
    <property type="entry name" value="Type_1_exporter"/>
</dbReference>
<keyword evidence="2" id="KW-0813">Transport</keyword>
<gene>
    <name evidence="12" type="ORF">SAMN05216495_1024</name>
</gene>
<sequence length="585" mass="63800">MKKFLPYFQGYGWDCILAPLFKLLEALMDLAVPLVIAAMIDRGLSQADNAFLFRCFLGLMGLMVLGMGFSFTAQYFAARGSVGVITRLRQALFDHIQSLSYRELDTLGTDTLITRLTSDVTQVQTGLNLALRLLLRSPFIVFGSMVMAFTIDVPSALVFAAAIPLLLVVVLGIMLRSIPLFTRVQEALDGLLQTTRENLTGVRVIRAFCREKAEVDEFDSRNADLTRKNLHVGSWSALMTPGTYLLVNLATVILIRQGAIRVELGALAQGDVVALYNYMAQMIIELVKLGSMVITLNKSAACANRIQSILEVKSSMTCPSADGPLQPVGQEPAVAFHQVSFGYAGGADAVSELDFTIPKGATVGIIGGTGSGKTTLVNLIPRFYDVIRGRVEVDGRDVRDYPAGTLLDKIALVPQKAVLFEGTIRDNLRWGKADATDEELWQALETAQAKDVVLGKEGQLDALVEQGGRNLSGGQKQRLTIARALVKKPEILIMDDSASALDFATDLHLRQAIKALGGEMTVFIVSQRTSSVRQADLILVLDDGRLVGQGTHRQLLETCPVYQEIFDSQYPGRRDQELAQGKEEA</sequence>
<dbReference type="PROSITE" id="PS50929">
    <property type="entry name" value="ABC_TM1F"/>
    <property type="match status" value="1"/>
</dbReference>
<keyword evidence="5" id="KW-0547">Nucleotide-binding</keyword>
<evidence type="ECO:0000256" key="7">
    <source>
        <dbReference type="ARBA" id="ARBA00022989"/>
    </source>
</evidence>
<dbReference type="SUPFAM" id="SSF52540">
    <property type="entry name" value="P-loop containing nucleoside triphosphate hydrolases"/>
    <property type="match status" value="1"/>
</dbReference>
<dbReference type="RefSeq" id="WP_074704220.1">
    <property type="nucleotide sequence ID" value="NZ_FNOP01000002.1"/>
</dbReference>
<dbReference type="SMART" id="SM00382">
    <property type="entry name" value="AAA"/>
    <property type="match status" value="1"/>
</dbReference>
<evidence type="ECO:0000256" key="4">
    <source>
        <dbReference type="ARBA" id="ARBA00022692"/>
    </source>
</evidence>
<evidence type="ECO:0000313" key="12">
    <source>
        <dbReference type="EMBL" id="SDW47488.1"/>
    </source>
</evidence>
<evidence type="ECO:0000256" key="1">
    <source>
        <dbReference type="ARBA" id="ARBA00004651"/>
    </source>
</evidence>
<feature type="domain" description="ABC transmembrane type-1" evidence="11">
    <location>
        <begin position="16"/>
        <end position="298"/>
    </location>
</feature>
<dbReference type="GO" id="GO:0015421">
    <property type="term" value="F:ABC-type oligopeptide transporter activity"/>
    <property type="evidence" value="ECO:0007669"/>
    <property type="project" value="TreeGrafter"/>
</dbReference>
<feature type="domain" description="ABC transporter" evidence="10">
    <location>
        <begin position="334"/>
        <end position="568"/>
    </location>
</feature>
<feature type="transmembrane region" description="Helical" evidence="9">
    <location>
        <begin position="157"/>
        <end position="175"/>
    </location>
</feature>
<dbReference type="EMBL" id="FNOP01000002">
    <property type="protein sequence ID" value="SDW47488.1"/>
    <property type="molecule type" value="Genomic_DNA"/>
</dbReference>
<comment type="subcellular location">
    <subcellularLocation>
        <location evidence="1">Cell membrane</location>
        <topology evidence="1">Multi-pass membrane protein</topology>
    </subcellularLocation>
</comment>
<dbReference type="InterPro" id="IPR011527">
    <property type="entry name" value="ABC1_TM_dom"/>
</dbReference>
<name>A0A1H2TUR9_ACIFE</name>
<dbReference type="CDD" id="cd18548">
    <property type="entry name" value="ABC_6TM_Tm287_like"/>
    <property type="match status" value="1"/>
</dbReference>
<dbReference type="GO" id="GO:0005524">
    <property type="term" value="F:ATP binding"/>
    <property type="evidence" value="ECO:0007669"/>
    <property type="project" value="UniProtKB-KW"/>
</dbReference>
<dbReference type="SUPFAM" id="SSF90123">
    <property type="entry name" value="ABC transporter transmembrane region"/>
    <property type="match status" value="1"/>
</dbReference>
<dbReference type="Pfam" id="PF00664">
    <property type="entry name" value="ABC_membrane"/>
    <property type="match status" value="1"/>
</dbReference>
<evidence type="ECO:0000259" key="10">
    <source>
        <dbReference type="PROSITE" id="PS50893"/>
    </source>
</evidence>
<dbReference type="PANTHER" id="PTHR43394:SF1">
    <property type="entry name" value="ATP-BINDING CASSETTE SUB-FAMILY B MEMBER 10, MITOCHONDRIAL"/>
    <property type="match status" value="1"/>
</dbReference>
<dbReference type="InterPro" id="IPR017871">
    <property type="entry name" value="ABC_transporter-like_CS"/>
</dbReference>
<evidence type="ECO:0000256" key="2">
    <source>
        <dbReference type="ARBA" id="ARBA00022448"/>
    </source>
</evidence>
<organism evidence="12 13">
    <name type="scientific">Acidaminococcus fermentans</name>
    <dbReference type="NCBI Taxonomy" id="905"/>
    <lineage>
        <taxon>Bacteria</taxon>
        <taxon>Bacillati</taxon>
        <taxon>Bacillota</taxon>
        <taxon>Negativicutes</taxon>
        <taxon>Acidaminococcales</taxon>
        <taxon>Acidaminococcaceae</taxon>
        <taxon>Acidaminococcus</taxon>
    </lineage>
</organism>
<evidence type="ECO:0000259" key="11">
    <source>
        <dbReference type="PROSITE" id="PS50929"/>
    </source>
</evidence>
<dbReference type="AlphaFoldDB" id="A0A1H2TUR9"/>
<evidence type="ECO:0000256" key="6">
    <source>
        <dbReference type="ARBA" id="ARBA00022840"/>
    </source>
</evidence>
<dbReference type="InterPro" id="IPR003593">
    <property type="entry name" value="AAA+_ATPase"/>
</dbReference>
<feature type="transmembrane region" description="Helical" evidence="9">
    <location>
        <begin position="20"/>
        <end position="39"/>
    </location>
</feature>
<dbReference type="PROSITE" id="PS50893">
    <property type="entry name" value="ABC_TRANSPORTER_2"/>
    <property type="match status" value="1"/>
</dbReference>
<dbReference type="InterPro" id="IPR027417">
    <property type="entry name" value="P-loop_NTPase"/>
</dbReference>
<evidence type="ECO:0000313" key="13">
    <source>
        <dbReference type="Proteomes" id="UP000182379"/>
    </source>
</evidence>
<evidence type="ECO:0000256" key="9">
    <source>
        <dbReference type="SAM" id="Phobius"/>
    </source>
</evidence>
<dbReference type="PROSITE" id="PS00211">
    <property type="entry name" value="ABC_TRANSPORTER_1"/>
    <property type="match status" value="1"/>
</dbReference>
<proteinExistence type="predicted"/>
<feature type="transmembrane region" description="Helical" evidence="9">
    <location>
        <begin position="51"/>
        <end position="71"/>
    </location>
</feature>
<reference evidence="12 13" key="1">
    <citation type="submission" date="2016-10" db="EMBL/GenBank/DDBJ databases">
        <authorList>
            <person name="Varghese N."/>
            <person name="Submissions S."/>
        </authorList>
    </citation>
    <scope>NUCLEOTIDE SEQUENCE [LARGE SCALE GENOMIC DNA]</scope>
    <source>
        <strain evidence="12 13">WCC6</strain>
    </source>
</reference>
<comment type="caution">
    <text evidence="12">The sequence shown here is derived from an EMBL/GenBank/DDBJ whole genome shotgun (WGS) entry which is preliminary data.</text>
</comment>
<dbReference type="Gene3D" id="1.20.1560.10">
    <property type="entry name" value="ABC transporter type 1, transmembrane domain"/>
    <property type="match status" value="1"/>
</dbReference>
<keyword evidence="6" id="KW-0067">ATP-binding</keyword>
<evidence type="ECO:0000256" key="3">
    <source>
        <dbReference type="ARBA" id="ARBA00022475"/>
    </source>
</evidence>
<keyword evidence="7 9" id="KW-1133">Transmembrane helix</keyword>
<keyword evidence="8 9" id="KW-0472">Membrane</keyword>
<dbReference type="PANTHER" id="PTHR43394">
    <property type="entry name" value="ATP-DEPENDENT PERMEASE MDL1, MITOCHONDRIAL"/>
    <property type="match status" value="1"/>
</dbReference>
<dbReference type="GO" id="GO:0005886">
    <property type="term" value="C:plasma membrane"/>
    <property type="evidence" value="ECO:0007669"/>
    <property type="project" value="UniProtKB-SubCell"/>
</dbReference>
<evidence type="ECO:0000256" key="5">
    <source>
        <dbReference type="ARBA" id="ARBA00022741"/>
    </source>
</evidence>
<keyword evidence="4 9" id="KW-0812">Transmembrane</keyword>
<dbReference type="Proteomes" id="UP000182379">
    <property type="component" value="Unassembled WGS sequence"/>
</dbReference>